<name>A0A0B6VP10_9CAUD</name>
<keyword evidence="3" id="KW-1185">Reference proteome</keyword>
<organism evidence="2 3">
    <name type="scientific">Edwardsiella phage PEi20</name>
    <dbReference type="NCBI Taxonomy" id="1608310"/>
    <lineage>
        <taxon>Viruses</taxon>
        <taxon>Duplodnaviria</taxon>
        <taxon>Heunggongvirae</taxon>
        <taxon>Uroviricota</taxon>
        <taxon>Caudoviricetes</taxon>
        <taxon>Pantevenvirales</taxon>
        <taxon>Straboviridae</taxon>
        <taxon>Tevenvirinae</taxon>
        <taxon>Kanagawavirus</taxon>
        <taxon>Kanagawavirus pei20</taxon>
    </lineage>
</organism>
<dbReference type="KEGG" id="vg:26519271"/>
<dbReference type="RefSeq" id="YP_009190416.1">
    <property type="nucleotide sequence ID" value="NC_028683.1"/>
</dbReference>
<protein>
    <recommendedName>
        <fullName evidence="1">DUF7247 domain-containing protein</fullName>
    </recommendedName>
</protein>
<feature type="domain" description="DUF7247" evidence="1">
    <location>
        <begin position="1"/>
        <end position="106"/>
    </location>
</feature>
<proteinExistence type="predicted"/>
<dbReference type="OrthoDB" id="28177at10239"/>
<dbReference type="GeneID" id="26519271"/>
<evidence type="ECO:0000313" key="3">
    <source>
        <dbReference type="Proteomes" id="UP000204657"/>
    </source>
</evidence>
<dbReference type="EMBL" id="AP014714">
    <property type="protein sequence ID" value="BAQ22908.1"/>
    <property type="molecule type" value="Genomic_DNA"/>
</dbReference>
<dbReference type="InterPro" id="IPR055671">
    <property type="entry name" value="DUF7247"/>
</dbReference>
<evidence type="ECO:0000259" key="1">
    <source>
        <dbReference type="Pfam" id="PF23905"/>
    </source>
</evidence>
<reference evidence="2 3" key="1">
    <citation type="submission" date="2015-02" db="EMBL/GenBank/DDBJ databases">
        <title>Complete genome sequences of Edwardsiella bacteriophages, PEi20 and PEi26.</title>
        <authorList>
            <person name="Yasuike M."/>
            <person name="Nishiki I."/>
            <person name="Iwasaki Y."/>
            <person name="Nakamura Y."/>
            <person name="Fujiwara A."/>
            <person name="Hassan E.S."/>
            <person name="Mahmoud M.M."/>
            <person name="Kawato Y."/>
            <person name="Nagai S."/>
            <person name="Kobayashi T."/>
            <person name="Ototake M."/>
            <person name="Nakai T."/>
        </authorList>
    </citation>
    <scope>NUCLEOTIDE SEQUENCE [LARGE SCALE GENOMIC DNA]</scope>
</reference>
<dbReference type="Proteomes" id="UP000204657">
    <property type="component" value="Segment"/>
</dbReference>
<sequence>MSKISVTGYPRVKVRCQFETIPGVSYIHLEFDPHSRGNQVAGKVESCYGDIPLDDQVIHGCMHGQKCGSLFILTKAPFEEISEAVKAGMETLRRMVKASGHVSNSF</sequence>
<dbReference type="Pfam" id="PF23905">
    <property type="entry name" value="DUF7247"/>
    <property type="match status" value="1"/>
</dbReference>
<accession>A0A0B6VP10</accession>
<evidence type="ECO:0000313" key="2">
    <source>
        <dbReference type="EMBL" id="BAQ22908.1"/>
    </source>
</evidence>